<evidence type="ECO:0000256" key="1">
    <source>
        <dbReference type="ARBA" id="ARBA00023125"/>
    </source>
</evidence>
<dbReference type="CDD" id="cd00093">
    <property type="entry name" value="HTH_XRE"/>
    <property type="match status" value="1"/>
</dbReference>
<dbReference type="SUPFAM" id="SSF47413">
    <property type="entry name" value="lambda repressor-like DNA-binding domains"/>
    <property type="match status" value="1"/>
</dbReference>
<name>A0A415TQD5_9FIRM</name>
<dbReference type="EMBL" id="QRQO01000097">
    <property type="protein sequence ID" value="RHN05036.1"/>
    <property type="molecule type" value="Genomic_DNA"/>
</dbReference>
<dbReference type="AlphaFoldDB" id="A0A415TQD5"/>
<feature type="domain" description="HTH cro/C1-type" evidence="3">
    <location>
        <begin position="10"/>
        <end position="64"/>
    </location>
</feature>
<comment type="caution">
    <text evidence="4">The sequence shown here is derived from an EMBL/GenBank/DDBJ whole genome shotgun (WGS) entry which is preliminary data.</text>
</comment>
<organism evidence="4 5">
    <name type="scientific">Anaerobutyricum hallii</name>
    <dbReference type="NCBI Taxonomy" id="39488"/>
    <lineage>
        <taxon>Bacteria</taxon>
        <taxon>Bacillati</taxon>
        <taxon>Bacillota</taxon>
        <taxon>Clostridia</taxon>
        <taxon>Lachnospirales</taxon>
        <taxon>Lachnospiraceae</taxon>
        <taxon>Anaerobutyricum</taxon>
    </lineage>
</organism>
<evidence type="ECO:0000313" key="5">
    <source>
        <dbReference type="Proteomes" id="UP000283700"/>
    </source>
</evidence>
<dbReference type="InterPro" id="IPR001387">
    <property type="entry name" value="Cro/C1-type_HTH"/>
</dbReference>
<evidence type="ECO:0000313" key="4">
    <source>
        <dbReference type="EMBL" id="RHN05036.1"/>
    </source>
</evidence>
<dbReference type="GO" id="GO:0003677">
    <property type="term" value="F:DNA binding"/>
    <property type="evidence" value="ECO:0007669"/>
    <property type="project" value="UniProtKB-KW"/>
</dbReference>
<evidence type="ECO:0000256" key="2">
    <source>
        <dbReference type="SAM" id="MobiDB-lite"/>
    </source>
</evidence>
<dbReference type="InterPro" id="IPR010982">
    <property type="entry name" value="Lambda_DNA-bd_dom_sf"/>
</dbReference>
<accession>A0A415TQD5</accession>
<sequence>MPVGVSRQKLRQIRKEKNLTQKDVASQTGLSQQMVSKIESFNGNPSMLSFLKYCNCIGVDVNYPPPKGSGLLLNGSPD</sequence>
<protein>
    <submittedName>
        <fullName evidence="4">XRE family transcriptional regulator</fullName>
    </submittedName>
</protein>
<gene>
    <name evidence="4" type="ORF">DWZ29_16990</name>
</gene>
<dbReference type="PANTHER" id="PTHR46797:SF1">
    <property type="entry name" value="METHYLPHOSPHONATE SYNTHASE"/>
    <property type="match status" value="1"/>
</dbReference>
<dbReference type="GO" id="GO:0003700">
    <property type="term" value="F:DNA-binding transcription factor activity"/>
    <property type="evidence" value="ECO:0007669"/>
    <property type="project" value="TreeGrafter"/>
</dbReference>
<dbReference type="InterPro" id="IPR050807">
    <property type="entry name" value="TransReg_Diox_bact_type"/>
</dbReference>
<dbReference type="PROSITE" id="PS50943">
    <property type="entry name" value="HTH_CROC1"/>
    <property type="match status" value="1"/>
</dbReference>
<proteinExistence type="predicted"/>
<dbReference type="SMART" id="SM00530">
    <property type="entry name" value="HTH_XRE"/>
    <property type="match status" value="1"/>
</dbReference>
<dbReference type="GO" id="GO:0005829">
    <property type="term" value="C:cytosol"/>
    <property type="evidence" value="ECO:0007669"/>
    <property type="project" value="TreeGrafter"/>
</dbReference>
<dbReference type="Proteomes" id="UP000283700">
    <property type="component" value="Unassembled WGS sequence"/>
</dbReference>
<dbReference type="Gene3D" id="1.10.260.40">
    <property type="entry name" value="lambda repressor-like DNA-binding domains"/>
    <property type="match status" value="1"/>
</dbReference>
<dbReference type="PANTHER" id="PTHR46797">
    <property type="entry name" value="HTH-TYPE TRANSCRIPTIONAL REGULATOR"/>
    <property type="match status" value="1"/>
</dbReference>
<keyword evidence="1" id="KW-0238">DNA-binding</keyword>
<evidence type="ECO:0000259" key="3">
    <source>
        <dbReference type="PROSITE" id="PS50943"/>
    </source>
</evidence>
<dbReference type="RefSeq" id="WP_118486701.1">
    <property type="nucleotide sequence ID" value="NZ_QRQO01000097.1"/>
</dbReference>
<dbReference type="Pfam" id="PF01381">
    <property type="entry name" value="HTH_3"/>
    <property type="match status" value="1"/>
</dbReference>
<feature type="region of interest" description="Disordered" evidence="2">
    <location>
        <begin position="1"/>
        <end position="25"/>
    </location>
</feature>
<reference evidence="4 5" key="1">
    <citation type="submission" date="2018-08" db="EMBL/GenBank/DDBJ databases">
        <title>A genome reference for cultivated species of the human gut microbiota.</title>
        <authorList>
            <person name="Zou Y."/>
            <person name="Xue W."/>
            <person name="Luo G."/>
        </authorList>
    </citation>
    <scope>NUCLEOTIDE SEQUENCE [LARGE SCALE GENOMIC DNA]</scope>
    <source>
        <strain evidence="4 5">AF31-17AC</strain>
    </source>
</reference>